<dbReference type="GO" id="GO:0045893">
    <property type="term" value="P:positive regulation of DNA-templated transcription"/>
    <property type="evidence" value="ECO:0007669"/>
    <property type="project" value="TreeGrafter"/>
</dbReference>
<evidence type="ECO:0000256" key="2">
    <source>
        <dbReference type="SAM" id="MobiDB-lite"/>
    </source>
</evidence>
<feature type="region of interest" description="Disordered" evidence="2">
    <location>
        <begin position="65"/>
        <end position="85"/>
    </location>
</feature>
<name>A0A7R9H8H9_TIMCR</name>
<dbReference type="InterPro" id="IPR032451">
    <property type="entry name" value="SMARCC_C"/>
</dbReference>
<sequence length="285" mass="31101">MMSIKGLTPCSQNFKTVWCNKIEGRDLNSLLARLRQEEEQKNKQSGLAHFGQELGRSIRRSEPAFAWRESGKPFRKKPPPVHPTEIQTSISPSSAVELNTTSVLANYATEAAGSGTAESEQERLVKDAQLQSAAAAALAAAAVKAKHLAAVEERKIKSLVALLVETQMKKLEIKLRHFEELETTMEREREGLEYQRQQLITERQQFHLEQLKAAEFRARQQAHQRLAVEQQGQSAPSPAGGPPTPASGDQQAGPGTPSTTPTPPSPQATAAPSPSPAQPSPQQHT</sequence>
<dbReference type="GO" id="GO:0042393">
    <property type="term" value="F:histone binding"/>
    <property type="evidence" value="ECO:0007669"/>
    <property type="project" value="TreeGrafter"/>
</dbReference>
<protein>
    <recommendedName>
        <fullName evidence="3">SMARCC C-terminal domain-containing protein</fullName>
    </recommendedName>
</protein>
<feature type="domain" description="SMARCC C-terminal" evidence="3">
    <location>
        <begin position="136"/>
        <end position="215"/>
    </location>
</feature>
<keyword evidence="1" id="KW-0539">Nucleus</keyword>
<feature type="region of interest" description="Disordered" evidence="2">
    <location>
        <begin position="221"/>
        <end position="285"/>
    </location>
</feature>
<dbReference type="PANTHER" id="PTHR12802:SF41">
    <property type="entry name" value="BRAHMA ASSOCIATED PROTEIN 155 KDA"/>
    <property type="match status" value="1"/>
</dbReference>
<gene>
    <name evidence="4" type="ORF">TCEB3V08_LOCUS11466</name>
</gene>
<dbReference type="GO" id="GO:0003677">
    <property type="term" value="F:DNA binding"/>
    <property type="evidence" value="ECO:0007669"/>
    <property type="project" value="TreeGrafter"/>
</dbReference>
<dbReference type="GO" id="GO:0016514">
    <property type="term" value="C:SWI/SNF complex"/>
    <property type="evidence" value="ECO:0007669"/>
    <property type="project" value="TreeGrafter"/>
</dbReference>
<evidence type="ECO:0000313" key="4">
    <source>
        <dbReference type="EMBL" id="CAD7412654.1"/>
    </source>
</evidence>
<dbReference type="EMBL" id="OC323065">
    <property type="protein sequence ID" value="CAD7412654.1"/>
    <property type="molecule type" value="Genomic_DNA"/>
</dbReference>
<evidence type="ECO:0000259" key="3">
    <source>
        <dbReference type="Pfam" id="PF16495"/>
    </source>
</evidence>
<organism evidence="4">
    <name type="scientific">Timema cristinae</name>
    <name type="common">Walking stick</name>
    <dbReference type="NCBI Taxonomy" id="61476"/>
    <lineage>
        <taxon>Eukaryota</taxon>
        <taxon>Metazoa</taxon>
        <taxon>Ecdysozoa</taxon>
        <taxon>Arthropoda</taxon>
        <taxon>Hexapoda</taxon>
        <taxon>Insecta</taxon>
        <taxon>Pterygota</taxon>
        <taxon>Neoptera</taxon>
        <taxon>Polyneoptera</taxon>
        <taxon>Phasmatodea</taxon>
        <taxon>Timematodea</taxon>
        <taxon>Timematoidea</taxon>
        <taxon>Timematidae</taxon>
        <taxon>Timema</taxon>
    </lineage>
</organism>
<dbReference type="PANTHER" id="PTHR12802">
    <property type="entry name" value="SWI/SNF COMPLEX-RELATED"/>
    <property type="match status" value="1"/>
</dbReference>
<proteinExistence type="predicted"/>
<reference evidence="4" key="1">
    <citation type="submission" date="2020-11" db="EMBL/GenBank/DDBJ databases">
        <authorList>
            <person name="Tran Van P."/>
        </authorList>
    </citation>
    <scope>NUCLEOTIDE SEQUENCE</scope>
</reference>
<feature type="compositionally biased region" description="Low complexity" evidence="2">
    <location>
        <begin position="246"/>
        <end position="259"/>
    </location>
</feature>
<accession>A0A7R9H8H9</accession>
<evidence type="ECO:0000256" key="1">
    <source>
        <dbReference type="ARBA" id="ARBA00023242"/>
    </source>
</evidence>
<dbReference type="AlphaFoldDB" id="A0A7R9H8H9"/>
<dbReference type="Pfam" id="PF16495">
    <property type="entry name" value="SWIRM-assoc_1"/>
    <property type="match status" value="1"/>
</dbReference>